<accession>Q44448</accession>
<proteinExistence type="predicted"/>
<dbReference type="EMBL" id="X55075">
    <property type="protein sequence ID" value="CAA38901.1"/>
    <property type="molecule type" value="Genomic_DNA"/>
</dbReference>
<organism evidence="2">
    <name type="scientific">Agrobacterium tumefaciens</name>
    <dbReference type="NCBI Taxonomy" id="358"/>
    <lineage>
        <taxon>Bacteria</taxon>
        <taxon>Pseudomonadati</taxon>
        <taxon>Pseudomonadota</taxon>
        <taxon>Alphaproteobacteria</taxon>
        <taxon>Hyphomicrobiales</taxon>
        <taxon>Rhizobiaceae</taxon>
        <taxon>Rhizobium/Agrobacterium group</taxon>
        <taxon>Agrobacterium</taxon>
        <taxon>Agrobacterium tumefaciens complex</taxon>
    </lineage>
</organism>
<reference evidence="2" key="1">
    <citation type="submission" date="1990-10" db="EMBL/GenBank/DDBJ databases">
        <title>Limited host range Ti plasmids; recent origin from wide host range Ti plasmids &amp; involvement of a novel IS elenent IS868.</title>
        <authorList>
            <person name="Paulus F."/>
            <person name="Canaday J."/>
            <person name="Otten L."/>
        </authorList>
    </citation>
    <scope>NUCLEOTIDE SEQUENCE</scope>
</reference>
<dbReference type="AlphaFoldDB" id="Q44448"/>
<protein>
    <submittedName>
        <fullName evidence="2">A.tumefaciens DNA for TA region of Ti plasmid</fullName>
    </submittedName>
</protein>
<name>Q44448_AGRTU</name>
<feature type="region of interest" description="Disordered" evidence="1">
    <location>
        <begin position="1"/>
        <end position="32"/>
    </location>
</feature>
<sequence length="59" mass="6588">MQKLCAKSRWPDEAPGSPAQEPSSSRPHRSAGLLVYRCRPRSSSPIHAAWLASSQSWQR</sequence>
<evidence type="ECO:0000256" key="1">
    <source>
        <dbReference type="SAM" id="MobiDB-lite"/>
    </source>
</evidence>
<dbReference type="PIR" id="S21332">
    <property type="entry name" value="S21332"/>
</dbReference>
<evidence type="ECO:0000313" key="2">
    <source>
        <dbReference type="EMBL" id="CAA38901.1"/>
    </source>
</evidence>